<dbReference type="SUPFAM" id="SSF56601">
    <property type="entry name" value="beta-lactamase/transpeptidase-like"/>
    <property type="match status" value="1"/>
</dbReference>
<dbReference type="Pfam" id="PF00768">
    <property type="entry name" value="Peptidase_S11"/>
    <property type="match status" value="2"/>
</dbReference>
<reference evidence="8 9" key="1">
    <citation type="journal article" date="2015" name="Sci. Rep.">
        <title>Genome of the facultative scuticociliatosis pathogen Pseudocohnilembus persalinus provides insight into its virulence through horizontal gene transfer.</title>
        <authorList>
            <person name="Xiong J."/>
            <person name="Wang G."/>
            <person name="Cheng J."/>
            <person name="Tian M."/>
            <person name="Pan X."/>
            <person name="Warren A."/>
            <person name="Jiang C."/>
            <person name="Yuan D."/>
            <person name="Miao W."/>
        </authorList>
    </citation>
    <scope>NUCLEOTIDE SEQUENCE [LARGE SCALE GENOMIC DNA]</scope>
    <source>
        <strain evidence="8">36N120E</strain>
    </source>
</reference>
<keyword evidence="5" id="KW-0573">Peptidoglycan synthesis</keyword>
<name>A0A0V0QSM7_PSEPJ</name>
<evidence type="ECO:0000256" key="1">
    <source>
        <dbReference type="ARBA" id="ARBA00007164"/>
    </source>
</evidence>
<evidence type="ECO:0000256" key="5">
    <source>
        <dbReference type="ARBA" id="ARBA00022984"/>
    </source>
</evidence>
<dbReference type="InterPro" id="IPR001967">
    <property type="entry name" value="Peptidase_S11_N"/>
</dbReference>
<dbReference type="Proteomes" id="UP000054937">
    <property type="component" value="Unassembled WGS sequence"/>
</dbReference>
<dbReference type="PANTHER" id="PTHR21581:SF6">
    <property type="entry name" value="TRAFFICKING PROTEIN PARTICLE COMPLEX SUBUNIT 12"/>
    <property type="match status" value="1"/>
</dbReference>
<sequence length="756" mass="89290">MPYFQNQFQKTLNNHFLTKQQQIQLIPQHPTAQDKNYKCQNNFDNIDNNKKEREKFQSQSNNFVSLQGKQIDSQWLKEINEKTGLNINKETSDRYKNQKSNKINCKSQRIYQQNDLQTCQIPQYFSPQKKQGKNFSQNYDQNQFRQSNLIQNISIMGNSKGLYVNKQNSEKQSNLPQLQQSIQVNCENDKDQKKQVLPNQIQNSWHDSKNVVPIISQKELEYNHQNENEQNPFLYKNVQHNIQMKMNHIKKNKNNGKTYYKRDFDGKKDSLTQINNLLSNSLNQENNQTPFLFQKSSQNGNQQWNFKNGAVNFQKYQSEYEQKYQDEQKYEEYLKQKYYKIIKEQQILKDQKVHETNKISINEKNKLQNNSQNDNQNNQIDNQVQIKIFSKQMYINQDFDQMSKSQNICSIRQMVKNRNSKNISQYQNSNQMNQTYQQNTQLQKLEEQYQQSQKLDCFQNEQQYQQEQKQDNYVQKKQQYKFQVFENIQSLLDQDLIETDCTSIKKEIENNQPIDEEIKFELPNISEEQQKFIINSKVILKQYDFAEYLGIEAKSFCALDFETGRFLVQFKGKKEREIASLTKIMTFYTVLQIAKEHKINLKQENIQISKTASSMIGTSANIKAGEQYKAYDLCFGLMLPSGNDAAFALAANPHGLVNKFNKSCAIDQARLSYICIRDEEFFQEVVKTRQYECEFLSKKGNKKTKIWENTNKLLNYQCCLGIKTGITVAAGPCLSSIFEKNYNNCFKNILHGRTVQ</sequence>
<gene>
    <name evidence="8" type="ORF">PPERSA_06636</name>
</gene>
<proteinExistence type="inferred from homology"/>
<evidence type="ECO:0000256" key="6">
    <source>
        <dbReference type="ARBA" id="ARBA00023316"/>
    </source>
</evidence>
<dbReference type="PANTHER" id="PTHR21581">
    <property type="entry name" value="D-ALANYL-D-ALANINE CARBOXYPEPTIDASE"/>
    <property type="match status" value="1"/>
</dbReference>
<protein>
    <submittedName>
        <fullName evidence="8">Beta-lactamase/transpeptidase-like protein</fullName>
    </submittedName>
</protein>
<evidence type="ECO:0000313" key="9">
    <source>
        <dbReference type="Proteomes" id="UP000054937"/>
    </source>
</evidence>
<dbReference type="InParanoid" id="A0A0V0QSM7"/>
<dbReference type="InterPro" id="IPR012338">
    <property type="entry name" value="Beta-lactam/transpept-like"/>
</dbReference>
<dbReference type="GO" id="GO:0071555">
    <property type="term" value="P:cell wall organization"/>
    <property type="evidence" value="ECO:0007669"/>
    <property type="project" value="UniProtKB-KW"/>
</dbReference>
<keyword evidence="6" id="KW-0961">Cell wall biogenesis/degradation</keyword>
<comment type="similarity">
    <text evidence="1">Belongs to the peptidase S11 family.</text>
</comment>
<evidence type="ECO:0000256" key="3">
    <source>
        <dbReference type="ARBA" id="ARBA00022801"/>
    </source>
</evidence>
<dbReference type="Gene3D" id="3.40.710.10">
    <property type="entry name" value="DD-peptidase/beta-lactamase superfamily"/>
    <property type="match status" value="2"/>
</dbReference>
<evidence type="ECO:0000256" key="4">
    <source>
        <dbReference type="ARBA" id="ARBA00022960"/>
    </source>
</evidence>
<organism evidence="8 9">
    <name type="scientific">Pseudocohnilembus persalinus</name>
    <name type="common">Ciliate</name>
    <dbReference type="NCBI Taxonomy" id="266149"/>
    <lineage>
        <taxon>Eukaryota</taxon>
        <taxon>Sar</taxon>
        <taxon>Alveolata</taxon>
        <taxon>Ciliophora</taxon>
        <taxon>Intramacronucleata</taxon>
        <taxon>Oligohymenophorea</taxon>
        <taxon>Scuticociliatia</taxon>
        <taxon>Philasterida</taxon>
        <taxon>Pseudocohnilembidae</taxon>
        <taxon>Pseudocohnilembus</taxon>
    </lineage>
</organism>
<dbReference type="PRINTS" id="PR00725">
    <property type="entry name" value="DADACBPTASE1"/>
</dbReference>
<dbReference type="InterPro" id="IPR018044">
    <property type="entry name" value="Peptidase_S11"/>
</dbReference>
<keyword evidence="3" id="KW-0378">Hydrolase</keyword>
<keyword evidence="4" id="KW-0133">Cell shape</keyword>
<feature type="domain" description="Peptidase S11 D-alanyl-D-alanine carboxypeptidase A N-terminal" evidence="7">
    <location>
        <begin position="550"/>
        <end position="651"/>
    </location>
</feature>
<comment type="caution">
    <text evidence="8">The sequence shown here is derived from an EMBL/GenBank/DDBJ whole genome shotgun (WGS) entry which is preliminary data.</text>
</comment>
<evidence type="ECO:0000313" key="8">
    <source>
        <dbReference type="EMBL" id="KRX05002.1"/>
    </source>
</evidence>
<evidence type="ECO:0000259" key="7">
    <source>
        <dbReference type="Pfam" id="PF00768"/>
    </source>
</evidence>
<dbReference type="EMBL" id="LDAU01000110">
    <property type="protein sequence ID" value="KRX05002.1"/>
    <property type="molecule type" value="Genomic_DNA"/>
</dbReference>
<keyword evidence="2" id="KW-0732">Signal</keyword>
<feature type="domain" description="Peptidase S11 D-alanyl-D-alanine carboxypeptidase A N-terminal" evidence="7">
    <location>
        <begin position="652"/>
        <end position="736"/>
    </location>
</feature>
<dbReference type="GO" id="GO:0006508">
    <property type="term" value="P:proteolysis"/>
    <property type="evidence" value="ECO:0007669"/>
    <property type="project" value="InterPro"/>
</dbReference>
<dbReference type="GO" id="GO:0008360">
    <property type="term" value="P:regulation of cell shape"/>
    <property type="evidence" value="ECO:0007669"/>
    <property type="project" value="UniProtKB-KW"/>
</dbReference>
<keyword evidence="9" id="KW-1185">Reference proteome</keyword>
<dbReference type="GO" id="GO:0009002">
    <property type="term" value="F:serine-type D-Ala-D-Ala carboxypeptidase activity"/>
    <property type="evidence" value="ECO:0007669"/>
    <property type="project" value="InterPro"/>
</dbReference>
<evidence type="ECO:0000256" key="2">
    <source>
        <dbReference type="ARBA" id="ARBA00022729"/>
    </source>
</evidence>
<dbReference type="OrthoDB" id="10254188at2759"/>
<dbReference type="AlphaFoldDB" id="A0A0V0QSM7"/>
<accession>A0A0V0QSM7</accession>